<dbReference type="EMBL" id="CP139558">
    <property type="protein sequence ID" value="WPU93200.1"/>
    <property type="molecule type" value="Genomic_DNA"/>
</dbReference>
<organism evidence="8 9">
    <name type="scientific">Mucilaginibacter sabulilitoris</name>
    <dbReference type="NCBI Taxonomy" id="1173583"/>
    <lineage>
        <taxon>Bacteria</taxon>
        <taxon>Pseudomonadati</taxon>
        <taxon>Bacteroidota</taxon>
        <taxon>Sphingobacteriia</taxon>
        <taxon>Sphingobacteriales</taxon>
        <taxon>Sphingobacteriaceae</taxon>
        <taxon>Mucilaginibacter</taxon>
    </lineage>
</organism>
<evidence type="ECO:0000313" key="8">
    <source>
        <dbReference type="EMBL" id="WPU93200.1"/>
    </source>
</evidence>
<evidence type="ECO:0000313" key="9">
    <source>
        <dbReference type="Proteomes" id="UP001324380"/>
    </source>
</evidence>
<dbReference type="PANTHER" id="PTHR23421">
    <property type="entry name" value="BETA-GALACTOSIDASE RELATED"/>
    <property type="match status" value="1"/>
</dbReference>
<keyword evidence="2 4" id="KW-0378">Hydrolase</keyword>
<accession>A0ABZ0TNW1</accession>
<dbReference type="InterPro" id="IPR019801">
    <property type="entry name" value="Glyco_hydro_35_CS"/>
</dbReference>
<dbReference type="SUPFAM" id="SSF51445">
    <property type="entry name" value="(Trans)glycosidases"/>
    <property type="match status" value="1"/>
</dbReference>
<dbReference type="RefSeq" id="WP_321562350.1">
    <property type="nucleotide sequence ID" value="NZ_CP139558.1"/>
</dbReference>
<dbReference type="Proteomes" id="UP001324380">
    <property type="component" value="Chromosome"/>
</dbReference>
<evidence type="ECO:0000259" key="6">
    <source>
        <dbReference type="Pfam" id="PF01301"/>
    </source>
</evidence>
<name>A0ABZ0TNW1_9SPHI</name>
<evidence type="ECO:0000256" key="4">
    <source>
        <dbReference type="RuleBase" id="RU000675"/>
    </source>
</evidence>
<evidence type="ECO:0000256" key="5">
    <source>
        <dbReference type="RuleBase" id="RU003679"/>
    </source>
</evidence>
<proteinExistence type="inferred from homology"/>
<evidence type="ECO:0000256" key="1">
    <source>
        <dbReference type="ARBA" id="ARBA00009809"/>
    </source>
</evidence>
<dbReference type="PROSITE" id="PS01182">
    <property type="entry name" value="GLYCOSYL_HYDROL_F35"/>
    <property type="match status" value="1"/>
</dbReference>
<dbReference type="Gene3D" id="2.102.20.10">
    <property type="entry name" value="Beta-galactosidase, domain 2"/>
    <property type="match status" value="1"/>
</dbReference>
<reference evidence="8 9" key="1">
    <citation type="submission" date="2023-11" db="EMBL/GenBank/DDBJ databases">
        <title>Analysis of the Genomes of Mucilaginibacter gossypii cycad 4 and M. sabulilitoris SNA2: microbes with the potential for plant growth promotion.</title>
        <authorList>
            <person name="Hirsch A.M."/>
            <person name="Humm E."/>
            <person name="Rubbi M."/>
            <person name="Del Vecchio G."/>
            <person name="Ha S.M."/>
            <person name="Pellegrini M."/>
            <person name="Gunsalus R.P."/>
        </authorList>
    </citation>
    <scope>NUCLEOTIDE SEQUENCE [LARGE SCALE GENOMIC DNA]</scope>
    <source>
        <strain evidence="8 9">SNA2</strain>
    </source>
</reference>
<feature type="domain" description="Glycoside hydrolase 35 catalytic" evidence="6">
    <location>
        <begin position="76"/>
        <end position="438"/>
    </location>
</feature>
<dbReference type="PRINTS" id="PR00742">
    <property type="entry name" value="GLHYDRLASE35"/>
</dbReference>
<dbReference type="InterPro" id="IPR017853">
    <property type="entry name" value="GH"/>
</dbReference>
<dbReference type="InterPro" id="IPR001944">
    <property type="entry name" value="Glycoside_Hdrlase_35"/>
</dbReference>
<protein>
    <recommendedName>
        <fullName evidence="4">Beta-galactosidase</fullName>
        <ecNumber evidence="4">3.2.1.23</ecNumber>
    </recommendedName>
</protein>
<dbReference type="InterPro" id="IPR031330">
    <property type="entry name" value="Gly_Hdrlase_35_cat"/>
</dbReference>
<evidence type="ECO:0000259" key="7">
    <source>
        <dbReference type="Pfam" id="PF10435"/>
    </source>
</evidence>
<dbReference type="GO" id="GO:0004565">
    <property type="term" value="F:beta-galactosidase activity"/>
    <property type="evidence" value="ECO:0007669"/>
    <property type="project" value="UniProtKB-EC"/>
</dbReference>
<keyword evidence="9" id="KW-1185">Reference proteome</keyword>
<comment type="catalytic activity">
    <reaction evidence="4">
        <text>Hydrolysis of terminal non-reducing beta-D-galactose residues in beta-D-galactosides.</text>
        <dbReference type="EC" id="3.2.1.23"/>
    </reaction>
</comment>
<dbReference type="InterPro" id="IPR018954">
    <property type="entry name" value="Betagal_dom2"/>
</dbReference>
<dbReference type="Pfam" id="PF10435">
    <property type="entry name" value="BetaGal_dom2"/>
    <property type="match status" value="1"/>
</dbReference>
<dbReference type="Gene3D" id="3.20.20.80">
    <property type="entry name" value="Glycosidases"/>
    <property type="match status" value="1"/>
</dbReference>
<keyword evidence="3 4" id="KW-0326">Glycosidase</keyword>
<dbReference type="Pfam" id="PF01301">
    <property type="entry name" value="Glyco_hydro_35"/>
    <property type="match status" value="1"/>
</dbReference>
<feature type="domain" description="Beta-galactosidase" evidence="7">
    <location>
        <begin position="475"/>
        <end position="626"/>
    </location>
</feature>
<evidence type="ECO:0000256" key="3">
    <source>
        <dbReference type="ARBA" id="ARBA00023295"/>
    </source>
</evidence>
<gene>
    <name evidence="8" type="ORF">SNE25_28170</name>
</gene>
<sequence>MNIYFIKRYPCVPIWKVCLVLFTLLIVTRSGYAQVTNYMIDISKGLQSQPVNLDKMGGINPNGEHITVNSEYITRGGIPIIPITGEMHYTRYPNQYWDESIKKLKAGGINMVATYVFWNIHEEKEGKFDWSGDKDLRKFIELCASNNIQVIVRIGPFDHGEIRNGGIPDWLLGKPLTIRTNDPLYLHYVELLYNEIGKQLKGLYYKDGGPIVAVQLENEYQHAASPWGLTYPGQPYDFTVADRDRSTTQEGVGIASKDNPYANLGNDHMRTLKALAVKAGIIAPLYTATGWGYAAIIPGETLPVTAAYAYPTWTAKRELSPFYLYKDLHSDPDYSPVRYKANDYPAFAAELGSGIMTTYTRRPLVPEKSLDALINRCIGGGANGIGYYMYHGGSTPVADRYFFNDEAYGYPKISYDFQAPVGEYGQIRPSFNRLKLIHFFINDFAPQLAPMVTTLPGNVAQLKPDNMDELRYAVRSSGNSGFLFLNNFQDNSKNHDLNAVRINVKVKGGVINIPETGGLNIKAEENAILPFNFDVHGTNLIYATAQLLAKGDDPANPYYVFFNPEGINPEFCFSKGNVNIKPITGSKTTTRDGKIFVNCITDKPAGFVLQGKDGIKINILVINKAMALRCYLQEWKGGRHLVFTDALVLTTDKSAEMLSTGHDQYNFSVYPKIHSLPQIDRGKLTETGTDKLFSNYAVELLPANLSPVFSKSGTRKLMVNLPETLPVGLNDIFLKIDYIGDTGMGFLDGNLVTDEFYKGIPWEIGLKRFIKKVKDNQFGFYFRPIMKGAPYLVDLPASVADMADKGKQTLQINGVTFTPEYKSVISFK</sequence>
<evidence type="ECO:0000256" key="2">
    <source>
        <dbReference type="ARBA" id="ARBA00022801"/>
    </source>
</evidence>
<comment type="similarity">
    <text evidence="1 5">Belongs to the glycosyl hydrolase 35 family.</text>
</comment>
<dbReference type="InterPro" id="IPR037110">
    <property type="entry name" value="Betagal_dom2_sf"/>
</dbReference>
<dbReference type="EC" id="3.2.1.23" evidence="4"/>